<keyword evidence="2 4" id="KW-0067">ATP-binding</keyword>
<evidence type="ECO:0000313" key="4">
    <source>
        <dbReference type="EMBL" id="MFC7319734.1"/>
    </source>
</evidence>
<name>A0ABW2JZ29_9BACI</name>
<proteinExistence type="predicted"/>
<organism evidence="4 5">
    <name type="scientific">Halobacillus campisalis</name>
    <dbReference type="NCBI Taxonomy" id="435909"/>
    <lineage>
        <taxon>Bacteria</taxon>
        <taxon>Bacillati</taxon>
        <taxon>Bacillota</taxon>
        <taxon>Bacilli</taxon>
        <taxon>Bacillales</taxon>
        <taxon>Bacillaceae</taxon>
        <taxon>Halobacillus</taxon>
    </lineage>
</organism>
<dbReference type="Pfam" id="PF00005">
    <property type="entry name" value="ABC_tran"/>
    <property type="match status" value="1"/>
</dbReference>
<dbReference type="GO" id="GO:0005524">
    <property type="term" value="F:ATP binding"/>
    <property type="evidence" value="ECO:0007669"/>
    <property type="project" value="UniProtKB-KW"/>
</dbReference>
<sequence length="90" mass="9667">MDIELNNVTVNFKGTSALEDVTCSLEAGKIYGLIGRNGAGKTTLLSLLASYREPTSGVVKIGGEIPFENGKIMSQVNFIYDVDYSDGVFI</sequence>
<dbReference type="Gene3D" id="3.40.50.300">
    <property type="entry name" value="P-loop containing nucleotide triphosphate hydrolases"/>
    <property type="match status" value="1"/>
</dbReference>
<dbReference type="InterPro" id="IPR003439">
    <property type="entry name" value="ABC_transporter-like_ATP-bd"/>
</dbReference>
<dbReference type="PANTHER" id="PTHR43158">
    <property type="entry name" value="SKFA PEPTIDE EXPORT ATP-BINDING PROTEIN SKFE"/>
    <property type="match status" value="1"/>
</dbReference>
<feature type="domain" description="ABC transporter" evidence="3">
    <location>
        <begin position="18"/>
        <end position="64"/>
    </location>
</feature>
<dbReference type="PANTHER" id="PTHR43158:SF5">
    <property type="entry name" value="ABC TRANSPORTER, ATP-BINDING PROTEIN"/>
    <property type="match status" value="1"/>
</dbReference>
<dbReference type="EMBL" id="JBHTBY010000001">
    <property type="protein sequence ID" value="MFC7319734.1"/>
    <property type="molecule type" value="Genomic_DNA"/>
</dbReference>
<keyword evidence="5" id="KW-1185">Reference proteome</keyword>
<dbReference type="InterPro" id="IPR027417">
    <property type="entry name" value="P-loop_NTPase"/>
</dbReference>
<protein>
    <submittedName>
        <fullName evidence="4">ATP-binding cassette domain-containing protein</fullName>
    </submittedName>
</protein>
<keyword evidence="1" id="KW-0547">Nucleotide-binding</keyword>
<comment type="caution">
    <text evidence="4">The sequence shown here is derived from an EMBL/GenBank/DDBJ whole genome shotgun (WGS) entry which is preliminary data.</text>
</comment>
<evidence type="ECO:0000313" key="5">
    <source>
        <dbReference type="Proteomes" id="UP001596494"/>
    </source>
</evidence>
<evidence type="ECO:0000259" key="3">
    <source>
        <dbReference type="Pfam" id="PF00005"/>
    </source>
</evidence>
<accession>A0ABW2JZ29</accession>
<evidence type="ECO:0000256" key="2">
    <source>
        <dbReference type="ARBA" id="ARBA00022840"/>
    </source>
</evidence>
<dbReference type="SUPFAM" id="SSF52540">
    <property type="entry name" value="P-loop containing nucleoside triphosphate hydrolases"/>
    <property type="match status" value="1"/>
</dbReference>
<dbReference type="RefSeq" id="WP_352232228.1">
    <property type="nucleotide sequence ID" value="NZ_JAPVRC010000003.1"/>
</dbReference>
<reference evidence="5" key="1">
    <citation type="journal article" date="2019" name="Int. J. Syst. Evol. Microbiol.">
        <title>The Global Catalogue of Microorganisms (GCM) 10K type strain sequencing project: providing services to taxonomists for standard genome sequencing and annotation.</title>
        <authorList>
            <consortium name="The Broad Institute Genomics Platform"/>
            <consortium name="The Broad Institute Genome Sequencing Center for Infectious Disease"/>
            <person name="Wu L."/>
            <person name="Ma J."/>
        </authorList>
    </citation>
    <scope>NUCLEOTIDE SEQUENCE [LARGE SCALE GENOMIC DNA]</scope>
    <source>
        <strain evidence="5">CCUG 73951</strain>
    </source>
</reference>
<evidence type="ECO:0000256" key="1">
    <source>
        <dbReference type="ARBA" id="ARBA00022741"/>
    </source>
</evidence>
<gene>
    <name evidence="4" type="ORF">ACFQMN_02390</name>
</gene>
<dbReference type="Proteomes" id="UP001596494">
    <property type="component" value="Unassembled WGS sequence"/>
</dbReference>